<name>A0A1E3VFB1_9HYPH</name>
<keyword evidence="1 4" id="KW-0808">Transferase</keyword>
<dbReference type="RefSeq" id="WP_069457536.1">
    <property type="nucleotide sequence ID" value="NZ_LYBW01000047.1"/>
</dbReference>
<dbReference type="GO" id="GO:0009103">
    <property type="term" value="P:lipopolysaccharide biosynthetic process"/>
    <property type="evidence" value="ECO:0007669"/>
    <property type="project" value="TreeGrafter"/>
</dbReference>
<comment type="caution">
    <text evidence="4">The sequence shown here is derived from an EMBL/GenBank/DDBJ whole genome shotgun (WGS) entry which is preliminary data.</text>
</comment>
<dbReference type="InterPro" id="IPR028098">
    <property type="entry name" value="Glyco_trans_4-like_N"/>
</dbReference>
<proteinExistence type="predicted"/>
<organism evidence="4 5">
    <name type="scientific">Sinorhizobium alkalisoli</name>
    <dbReference type="NCBI Taxonomy" id="1752398"/>
    <lineage>
        <taxon>Bacteria</taxon>
        <taxon>Pseudomonadati</taxon>
        <taxon>Pseudomonadota</taxon>
        <taxon>Alphaproteobacteria</taxon>
        <taxon>Hyphomicrobiales</taxon>
        <taxon>Rhizobiaceae</taxon>
        <taxon>Sinorhizobium/Ensifer group</taxon>
        <taxon>Sinorhizobium</taxon>
    </lineage>
</organism>
<accession>A0A1E3VFB1</accession>
<keyword evidence="5" id="KW-1185">Reference proteome</keyword>
<evidence type="ECO:0000259" key="3">
    <source>
        <dbReference type="Pfam" id="PF13439"/>
    </source>
</evidence>
<evidence type="ECO:0000313" key="4">
    <source>
        <dbReference type="EMBL" id="ODR92224.1"/>
    </source>
</evidence>
<dbReference type="PANTHER" id="PTHR46401:SF2">
    <property type="entry name" value="GLYCOSYLTRANSFERASE WBBK-RELATED"/>
    <property type="match status" value="1"/>
</dbReference>
<evidence type="ECO:0000259" key="2">
    <source>
        <dbReference type="Pfam" id="PF00534"/>
    </source>
</evidence>
<dbReference type="CDD" id="cd03801">
    <property type="entry name" value="GT4_PimA-like"/>
    <property type="match status" value="1"/>
</dbReference>
<dbReference type="EMBL" id="LYBW01000047">
    <property type="protein sequence ID" value="ODR92224.1"/>
    <property type="molecule type" value="Genomic_DNA"/>
</dbReference>
<reference evidence="5" key="1">
    <citation type="submission" date="2016-05" db="EMBL/GenBank/DDBJ databases">
        <authorList>
            <person name="Li Y."/>
        </authorList>
    </citation>
    <scope>NUCLEOTIDE SEQUENCE [LARGE SCALE GENOMIC DNA]</scope>
    <source>
        <strain evidence="5">YIC4027</strain>
    </source>
</reference>
<dbReference type="Pfam" id="PF13439">
    <property type="entry name" value="Glyco_transf_4"/>
    <property type="match status" value="1"/>
</dbReference>
<evidence type="ECO:0000313" key="5">
    <source>
        <dbReference type="Proteomes" id="UP000094342"/>
    </source>
</evidence>
<dbReference type="Pfam" id="PF00534">
    <property type="entry name" value="Glycos_transf_1"/>
    <property type="match status" value="1"/>
</dbReference>
<dbReference type="InterPro" id="IPR001296">
    <property type="entry name" value="Glyco_trans_1"/>
</dbReference>
<dbReference type="STRING" id="1752398.A8M32_06155"/>
<dbReference type="GO" id="GO:0016757">
    <property type="term" value="F:glycosyltransferase activity"/>
    <property type="evidence" value="ECO:0007669"/>
    <property type="project" value="InterPro"/>
</dbReference>
<sequence>MSDRAASPRPAAAQASARTKVPRRLLMSVDAVGGIWRYAMDLAGALRETGVETVFVGFGPAPSASQRREANRMGVLEWLPVPPDWMADDEADLDPISDRLTELAHKHAVELLHLNLPSQAVGLQLQIPIVVVSHSCVTTWFEAVRACGLPEYWLWQKTRNRRGFDRADMVLAPSRSHAAALTRCYGQIDNLSVVHNASSAPCLRPVKECFVFAAGRWWDEGKNGVLLDRAASRIRWPVVMAGACEGPGGEWLAIEHAEHLGELSHDRTMALMSRAAIVVSPSLYEPFGLAALEAARCGAALVLSDIDTYRELWDGSALFADPRDPEALADSLDRLARDADLRAELGHGARRRSSQFTLEAQRDAMLDVYRRAMRASGRLTAAE</sequence>
<evidence type="ECO:0000256" key="1">
    <source>
        <dbReference type="ARBA" id="ARBA00022679"/>
    </source>
</evidence>
<dbReference type="Gene3D" id="3.40.50.2000">
    <property type="entry name" value="Glycogen Phosphorylase B"/>
    <property type="match status" value="2"/>
</dbReference>
<feature type="domain" description="Glycosyltransferase subfamily 4-like N-terminal" evidence="3">
    <location>
        <begin position="32"/>
        <end position="196"/>
    </location>
</feature>
<feature type="domain" description="Glycosyl transferase family 1" evidence="2">
    <location>
        <begin position="255"/>
        <end position="351"/>
    </location>
</feature>
<protein>
    <submittedName>
        <fullName evidence="4">Glycosyl transferase</fullName>
    </submittedName>
</protein>
<dbReference type="AlphaFoldDB" id="A0A1E3VFB1"/>
<dbReference type="Proteomes" id="UP000094342">
    <property type="component" value="Unassembled WGS sequence"/>
</dbReference>
<dbReference type="SUPFAM" id="SSF53756">
    <property type="entry name" value="UDP-Glycosyltransferase/glycogen phosphorylase"/>
    <property type="match status" value="1"/>
</dbReference>
<dbReference type="PANTHER" id="PTHR46401">
    <property type="entry name" value="GLYCOSYLTRANSFERASE WBBK-RELATED"/>
    <property type="match status" value="1"/>
</dbReference>
<gene>
    <name evidence="4" type="ORF">A8M32_06155</name>
</gene>